<dbReference type="PANTHER" id="PTHR21152:SF24">
    <property type="entry name" value="ALANINE--GLYOXYLATE AMINOTRANSFERASE 1"/>
    <property type="match status" value="1"/>
</dbReference>
<dbReference type="InterPro" id="IPR024169">
    <property type="entry name" value="SP_NH2Trfase/AEP_transaminase"/>
</dbReference>
<dbReference type="InterPro" id="IPR015421">
    <property type="entry name" value="PyrdxlP-dep_Trfase_major"/>
</dbReference>
<dbReference type="GO" id="GO:0008453">
    <property type="term" value="F:alanine-glyoxylate transaminase activity"/>
    <property type="evidence" value="ECO:0007669"/>
    <property type="project" value="TreeGrafter"/>
</dbReference>
<feature type="modified residue" description="N6-(pyridoxal phosphate)lysine" evidence="7">
    <location>
        <position position="193"/>
    </location>
</feature>
<dbReference type="InterPro" id="IPR015424">
    <property type="entry name" value="PyrdxlP-dep_Trfase"/>
</dbReference>
<dbReference type="SUPFAM" id="SSF53383">
    <property type="entry name" value="PLP-dependent transferases"/>
    <property type="match status" value="1"/>
</dbReference>
<keyword evidence="5 7" id="KW-0663">Pyridoxal phosphate</keyword>
<dbReference type="Proteomes" id="UP000050417">
    <property type="component" value="Unassembled WGS sequence"/>
</dbReference>
<evidence type="ECO:0000256" key="1">
    <source>
        <dbReference type="ARBA" id="ARBA00001933"/>
    </source>
</evidence>
<name>A0A0P6XII8_9CHLR</name>
<comment type="cofactor">
    <cofactor evidence="1 7">
        <name>pyridoxal 5'-phosphate</name>
        <dbReference type="ChEBI" id="CHEBI:597326"/>
    </cofactor>
</comment>
<dbReference type="EMBL" id="LGCL01000008">
    <property type="protein sequence ID" value="KPL79931.1"/>
    <property type="molecule type" value="Genomic_DNA"/>
</dbReference>
<evidence type="ECO:0000256" key="5">
    <source>
        <dbReference type="ARBA" id="ARBA00022898"/>
    </source>
</evidence>
<accession>A0A0P6XII8</accession>
<keyword evidence="10" id="KW-1185">Reference proteome</keyword>
<evidence type="ECO:0000256" key="3">
    <source>
        <dbReference type="ARBA" id="ARBA00022576"/>
    </source>
</evidence>
<evidence type="ECO:0000256" key="6">
    <source>
        <dbReference type="PIRSR" id="PIRSR000524-1"/>
    </source>
</evidence>
<evidence type="ECO:0000256" key="4">
    <source>
        <dbReference type="ARBA" id="ARBA00022679"/>
    </source>
</evidence>
<dbReference type="GO" id="GO:0019265">
    <property type="term" value="P:glycine biosynthetic process, by transamination of glyoxylate"/>
    <property type="evidence" value="ECO:0007669"/>
    <property type="project" value="TreeGrafter"/>
</dbReference>
<proteinExistence type="inferred from homology"/>
<sequence>MQTYPISMTPGPVKVPPEILAVWQTDFGSGDLETEYLELYNRTETNLQAILGTKNKVTIHTGEGMLGLWGALKSCLLPGDRVLSISTGVFGSGIGEMAKTVGAEVRLIELPFNQTLNGLEAVDRAIREFKPKMITVVHCETPSGTLNPIHELGALKHSLGVPLLYVDAVASAGGAPVDADACHIDLCLGGSQKALSVPPSMTFVSVSDAAWEIIQQVNYAGYDAFLPFYTAQKNFYFPYTPYWHGTAALNAGAELLLKEGLQNAYARHEAVAQACRAGIEELGLELFPAPGAVSSPTVTAVNVPQGIPWPELDARLRAGGLVVGGSYGPMAGKVFRLGHMGSQADLNLLEQALGVIRGAVKDIV</sequence>
<comment type="similarity">
    <text evidence="2">Belongs to the class-V pyridoxal-phosphate-dependent aminotransferase family.</text>
</comment>
<evidence type="ECO:0000259" key="8">
    <source>
        <dbReference type="Pfam" id="PF00266"/>
    </source>
</evidence>
<dbReference type="InterPro" id="IPR000192">
    <property type="entry name" value="Aminotrans_V_dom"/>
</dbReference>
<evidence type="ECO:0000313" key="9">
    <source>
        <dbReference type="EMBL" id="KPL79931.1"/>
    </source>
</evidence>
<evidence type="ECO:0000313" key="10">
    <source>
        <dbReference type="Proteomes" id="UP000050417"/>
    </source>
</evidence>
<dbReference type="STRING" id="1134406.ADN00_02090"/>
<gene>
    <name evidence="9" type="ORF">ADN00_02090</name>
</gene>
<protein>
    <submittedName>
        <fullName evidence="9">Aminotransferase</fullName>
    </submittedName>
</protein>
<feature type="binding site" evidence="6">
    <location>
        <position position="336"/>
    </location>
    <ligand>
        <name>substrate</name>
    </ligand>
</feature>
<dbReference type="OrthoDB" id="389074at2"/>
<evidence type="ECO:0000256" key="7">
    <source>
        <dbReference type="PIRSR" id="PIRSR000524-50"/>
    </source>
</evidence>
<dbReference type="InterPro" id="IPR015422">
    <property type="entry name" value="PyrdxlP-dep_Trfase_small"/>
</dbReference>
<dbReference type="PANTHER" id="PTHR21152">
    <property type="entry name" value="AMINOTRANSFERASE CLASS V"/>
    <property type="match status" value="1"/>
</dbReference>
<organism evidence="9 10">
    <name type="scientific">Ornatilinea apprima</name>
    <dbReference type="NCBI Taxonomy" id="1134406"/>
    <lineage>
        <taxon>Bacteria</taxon>
        <taxon>Bacillati</taxon>
        <taxon>Chloroflexota</taxon>
        <taxon>Anaerolineae</taxon>
        <taxon>Anaerolineales</taxon>
        <taxon>Anaerolineaceae</taxon>
        <taxon>Ornatilinea</taxon>
    </lineage>
</organism>
<comment type="caution">
    <text evidence="9">The sequence shown here is derived from an EMBL/GenBank/DDBJ whole genome shotgun (WGS) entry which is preliminary data.</text>
</comment>
<dbReference type="AlphaFoldDB" id="A0A0P6XII8"/>
<dbReference type="Gene3D" id="3.40.640.10">
    <property type="entry name" value="Type I PLP-dependent aspartate aminotransferase-like (Major domain)"/>
    <property type="match status" value="1"/>
</dbReference>
<dbReference type="Pfam" id="PF00266">
    <property type="entry name" value="Aminotran_5"/>
    <property type="match status" value="1"/>
</dbReference>
<evidence type="ECO:0000256" key="2">
    <source>
        <dbReference type="ARBA" id="ARBA00009236"/>
    </source>
</evidence>
<dbReference type="Gene3D" id="3.90.1150.10">
    <property type="entry name" value="Aspartate Aminotransferase, domain 1"/>
    <property type="match status" value="1"/>
</dbReference>
<dbReference type="GO" id="GO:0004760">
    <property type="term" value="F:L-serine-pyruvate transaminase activity"/>
    <property type="evidence" value="ECO:0007669"/>
    <property type="project" value="TreeGrafter"/>
</dbReference>
<keyword evidence="4 9" id="KW-0808">Transferase</keyword>
<feature type="domain" description="Aminotransferase class V" evidence="8">
    <location>
        <begin position="31"/>
        <end position="310"/>
    </location>
</feature>
<dbReference type="PATRIC" id="fig|1134406.4.peg.2849"/>
<reference evidence="9 10" key="1">
    <citation type="submission" date="2015-07" db="EMBL/GenBank/DDBJ databases">
        <title>Genome sequence of Ornatilinea apprima DSM 23815.</title>
        <authorList>
            <person name="Hemp J."/>
            <person name="Ward L.M."/>
            <person name="Pace L.A."/>
            <person name="Fischer W.W."/>
        </authorList>
    </citation>
    <scope>NUCLEOTIDE SEQUENCE [LARGE SCALE GENOMIC DNA]</scope>
    <source>
        <strain evidence="9 10">P3M-1</strain>
    </source>
</reference>
<dbReference type="PIRSF" id="PIRSF000524">
    <property type="entry name" value="SPT"/>
    <property type="match status" value="1"/>
</dbReference>
<dbReference type="RefSeq" id="WP_075061307.1">
    <property type="nucleotide sequence ID" value="NZ_LGCL01000008.1"/>
</dbReference>
<keyword evidence="3 9" id="KW-0032">Aminotransferase</keyword>